<dbReference type="PANTHER" id="PTHR43364">
    <property type="entry name" value="NADH-SPECIFIC METHYLGLYOXAL REDUCTASE-RELATED"/>
    <property type="match status" value="1"/>
</dbReference>
<evidence type="ECO:0000259" key="1">
    <source>
        <dbReference type="Pfam" id="PF00248"/>
    </source>
</evidence>
<dbReference type="Gene3D" id="3.20.20.100">
    <property type="entry name" value="NADP-dependent oxidoreductase domain"/>
    <property type="match status" value="1"/>
</dbReference>
<dbReference type="PANTHER" id="PTHR43364:SF1">
    <property type="entry name" value="OXIDOREDUCTASE YDHF"/>
    <property type="match status" value="1"/>
</dbReference>
<feature type="domain" description="NADP-dependent oxidoreductase" evidence="1">
    <location>
        <begin position="37"/>
        <end position="312"/>
    </location>
</feature>
<evidence type="ECO:0000313" key="2">
    <source>
        <dbReference type="EMBL" id="GAA5144434.1"/>
    </source>
</evidence>
<dbReference type="Proteomes" id="UP001499852">
    <property type="component" value="Unassembled WGS sequence"/>
</dbReference>
<organism evidence="2 3">
    <name type="scientific">Prosthecobacter algae</name>
    <dbReference type="NCBI Taxonomy" id="1144682"/>
    <lineage>
        <taxon>Bacteria</taxon>
        <taxon>Pseudomonadati</taxon>
        <taxon>Verrucomicrobiota</taxon>
        <taxon>Verrucomicrobiia</taxon>
        <taxon>Verrucomicrobiales</taxon>
        <taxon>Verrucomicrobiaceae</taxon>
        <taxon>Prosthecobacter</taxon>
    </lineage>
</organism>
<dbReference type="SUPFAM" id="SSF51430">
    <property type="entry name" value="NAD(P)-linked oxidoreductase"/>
    <property type="match status" value="1"/>
</dbReference>
<dbReference type="InterPro" id="IPR050523">
    <property type="entry name" value="AKR_Detox_Biosynth"/>
</dbReference>
<dbReference type="Pfam" id="PF00248">
    <property type="entry name" value="Aldo_ket_red"/>
    <property type="match status" value="1"/>
</dbReference>
<comment type="caution">
    <text evidence="2">The sequence shown here is derived from an EMBL/GenBank/DDBJ whole genome shotgun (WGS) entry which is preliminary data.</text>
</comment>
<accession>A0ABP9PCN0</accession>
<evidence type="ECO:0000313" key="3">
    <source>
        <dbReference type="Proteomes" id="UP001499852"/>
    </source>
</evidence>
<sequence length="325" mass="36417">MRGKVNFCVFKRPVTLFNRSLMIPRVSLSPQGPAFSRLVYGTWRFLDDPATAHSDDLLKRLHACLDLGVTTLDTAEIYGLYRVEEFIGQTLKKEPGLREKFEIVTKSGIYVPCDFHPDRKVAHYNATAARIVKSAEKSLRLLGTDYIDLLLVHRPDWLTSADETAEGLNRLLKDGKIRSAGVSNYNVHQFELLNSRMDQPLVTNQIEFSLLHMDPIYDGTADQCQKLGIKPMAWSPLAKGALMNPQDPAGARLLKKAVELSPKYGNATLDQLAYAWILAHPSQPLPIIGTNKLERLIATAQAADIRLEREDWYGLWEAAQGHGVP</sequence>
<dbReference type="EMBL" id="BAABIA010000007">
    <property type="protein sequence ID" value="GAA5144434.1"/>
    <property type="molecule type" value="Genomic_DNA"/>
</dbReference>
<protein>
    <submittedName>
        <fullName evidence="2">Aldo/keto reductase family oxidoreductase</fullName>
    </submittedName>
</protein>
<reference evidence="3" key="1">
    <citation type="journal article" date="2019" name="Int. J. Syst. Evol. Microbiol.">
        <title>The Global Catalogue of Microorganisms (GCM) 10K type strain sequencing project: providing services to taxonomists for standard genome sequencing and annotation.</title>
        <authorList>
            <consortium name="The Broad Institute Genomics Platform"/>
            <consortium name="The Broad Institute Genome Sequencing Center for Infectious Disease"/>
            <person name="Wu L."/>
            <person name="Ma J."/>
        </authorList>
    </citation>
    <scope>NUCLEOTIDE SEQUENCE [LARGE SCALE GENOMIC DNA]</scope>
    <source>
        <strain evidence="3">JCM 18053</strain>
    </source>
</reference>
<name>A0ABP9PCN0_9BACT</name>
<dbReference type="PRINTS" id="PR00069">
    <property type="entry name" value="ALDKETRDTASE"/>
</dbReference>
<dbReference type="CDD" id="cd19092">
    <property type="entry name" value="AKR_BsYcsN_EcYdhF-like"/>
    <property type="match status" value="1"/>
</dbReference>
<dbReference type="InterPro" id="IPR020471">
    <property type="entry name" value="AKR"/>
</dbReference>
<proteinExistence type="predicted"/>
<dbReference type="InterPro" id="IPR023210">
    <property type="entry name" value="NADP_OxRdtase_dom"/>
</dbReference>
<dbReference type="InterPro" id="IPR036812">
    <property type="entry name" value="NAD(P)_OxRdtase_dom_sf"/>
</dbReference>
<gene>
    <name evidence="2" type="ORF">GCM10023213_34680</name>
</gene>
<keyword evidence="3" id="KW-1185">Reference proteome</keyword>